<dbReference type="InterPro" id="IPR011006">
    <property type="entry name" value="CheY-like_superfamily"/>
</dbReference>
<feature type="chain" id="PRO_5045475916" evidence="5">
    <location>
        <begin position="26"/>
        <end position="927"/>
    </location>
</feature>
<evidence type="ECO:0000256" key="2">
    <source>
        <dbReference type="ARBA" id="ARBA00023012"/>
    </source>
</evidence>
<dbReference type="RefSeq" id="WP_237444113.1">
    <property type="nucleotide sequence ID" value="NZ_CAKLPX010000001.1"/>
</dbReference>
<keyword evidence="5" id="KW-0732">Signal</keyword>
<dbReference type="PANTHER" id="PTHR45339">
    <property type="entry name" value="HYBRID SIGNAL TRANSDUCTION HISTIDINE KINASE J"/>
    <property type="match status" value="1"/>
</dbReference>
<feature type="transmembrane region" description="Helical" evidence="4">
    <location>
        <begin position="249"/>
        <end position="272"/>
    </location>
</feature>
<dbReference type="Gene3D" id="3.40.50.2300">
    <property type="match status" value="2"/>
</dbReference>
<dbReference type="GO" id="GO:0004673">
    <property type="term" value="F:protein histidine kinase activity"/>
    <property type="evidence" value="ECO:0007669"/>
    <property type="project" value="UniProtKB-EC"/>
</dbReference>
<dbReference type="InterPro" id="IPR003594">
    <property type="entry name" value="HATPase_dom"/>
</dbReference>
<dbReference type="InterPro" id="IPR005467">
    <property type="entry name" value="His_kinase_dom"/>
</dbReference>
<dbReference type="Gene3D" id="2.60.40.2380">
    <property type="match status" value="1"/>
</dbReference>
<sequence>MFRYLNLGYFSLILFAGLIALPASAAPIFEVTPTLKQQSLRAHLDLYIDDNNDVDQQAILDHEMQIEFIPANYYRLQKLPENSAIWLRFSIHNSADNQRITLRIQPNTIDQYQLYSLNEQHLTLLADGGDTTVFKDREIVLPPLYQNIDIATGSTHTFYLKLYSLSTQSLDLVLFNTNYLHSYIAEQSWLAGAVTGLFVILVVINSLAFILFRRNPIYLYQAIYIAAIAGVLMNQLGYGYYVFGSTEQYNFQALVLYTNIAFICLMQIVILLNSFKPPIGLNSYTLLRLAQCAGVAFIAAEFLAPQSVNSNLANVYALVILCSVITTSLVEYIKTSNRHLLFFALIRIFGVVGILIYLSSSILEDQSNFSGVMLITFIGLIELSLMNALFFYQSAQKFRSETVGIINQAISDSQKEQHSLLLNTVNSKVSAPVSDMISIANLLAKDALNSQQREHIVALLTSGNTLLNTLDEVIDENRILSGNIQFSEEYFELNQLIQQCCDGFQKLAQQKNIELIANLQNTFALNCYGDRFRIRQIFLVLIHNAIYNTEYGEVVVSCKTSFTDNNNASITLVVKDTSHGINIHQQRQLFNHPQKQFSDEPPLAAIYHLAKLMKGDITVQSQIGAGCILRLQLDLPAKPLNADDNDVSQNLHGLTALIVDDNERSCSVVRDFLSGWDIKTDSAINASEALAKLRNKANIREAYDLLLINYELQSLNGLQLAERVKDDDQLNQLGHITILMASQLSSVEASLYREAGIHRRIEKPIDYNQLKLLLVEEVEKQNERRKTAELTPMAKPKIDRLAVLIAEDNIVSAKVLMGMFKKLDVYCQAVSNGQEALEAVQKNSFDLVFMDGEMPVLNGIEATRAIRLWEQKNNLQPTPILALTAHVQSQYKEDCIAAGMNDHLAKPVDIHQLQLVLKHWSALVGNN</sequence>
<feature type="domain" description="Histidine kinase" evidence="6">
    <location>
        <begin position="424"/>
        <end position="637"/>
    </location>
</feature>
<feature type="transmembrane region" description="Helical" evidence="4">
    <location>
        <begin position="371"/>
        <end position="392"/>
    </location>
</feature>
<dbReference type="Pfam" id="PF02518">
    <property type="entry name" value="HATPase_c"/>
    <property type="match status" value="1"/>
</dbReference>
<evidence type="ECO:0000313" key="9">
    <source>
        <dbReference type="Proteomes" id="UP000838100"/>
    </source>
</evidence>
<dbReference type="EC" id="2.7.13.3" evidence="8"/>
<keyword evidence="8" id="KW-0418">Kinase</keyword>
<evidence type="ECO:0000256" key="4">
    <source>
        <dbReference type="SAM" id="Phobius"/>
    </source>
</evidence>
<comment type="caution">
    <text evidence="3">Lacks conserved residue(s) required for the propagation of feature annotation.</text>
</comment>
<comment type="caution">
    <text evidence="8">The sequence shown here is derived from an EMBL/GenBank/DDBJ whole genome shotgun (WGS) entry which is preliminary data.</text>
</comment>
<gene>
    <name evidence="8" type="primary">rcsC_9</name>
    <name evidence="8" type="ORF">SIN8267_01571</name>
</gene>
<evidence type="ECO:0000259" key="7">
    <source>
        <dbReference type="PROSITE" id="PS50110"/>
    </source>
</evidence>
<dbReference type="Pfam" id="PF07696">
    <property type="entry name" value="7TMR-DISMED2"/>
    <property type="match status" value="1"/>
</dbReference>
<dbReference type="Pfam" id="PF07695">
    <property type="entry name" value="7TMR-DISM_7TM"/>
    <property type="match status" value="1"/>
</dbReference>
<dbReference type="SUPFAM" id="SSF55874">
    <property type="entry name" value="ATPase domain of HSP90 chaperone/DNA topoisomerase II/histidine kinase"/>
    <property type="match status" value="1"/>
</dbReference>
<dbReference type="Proteomes" id="UP000838100">
    <property type="component" value="Unassembled WGS sequence"/>
</dbReference>
<keyword evidence="4" id="KW-1133">Transmembrane helix</keyword>
<evidence type="ECO:0000256" key="5">
    <source>
        <dbReference type="SAM" id="SignalP"/>
    </source>
</evidence>
<dbReference type="PROSITE" id="PS50110">
    <property type="entry name" value="RESPONSE_REGULATORY"/>
    <property type="match status" value="2"/>
</dbReference>
<organism evidence="8 9">
    <name type="scientific">Sinobacterium norvegicum</name>
    <dbReference type="NCBI Taxonomy" id="1641715"/>
    <lineage>
        <taxon>Bacteria</taxon>
        <taxon>Pseudomonadati</taxon>
        <taxon>Pseudomonadota</taxon>
        <taxon>Gammaproteobacteria</taxon>
        <taxon>Cellvibrionales</taxon>
        <taxon>Spongiibacteraceae</taxon>
        <taxon>Sinobacterium</taxon>
    </lineage>
</organism>
<keyword evidence="4" id="KW-0472">Membrane</keyword>
<evidence type="ECO:0000256" key="1">
    <source>
        <dbReference type="ARBA" id="ARBA00022553"/>
    </source>
</evidence>
<dbReference type="InterPro" id="IPR036890">
    <property type="entry name" value="HATPase_C_sf"/>
</dbReference>
<dbReference type="InterPro" id="IPR011623">
    <property type="entry name" value="7TMR_DISM_rcpt_extracell_dom1"/>
</dbReference>
<keyword evidence="8" id="KW-0808">Transferase</keyword>
<evidence type="ECO:0000256" key="3">
    <source>
        <dbReference type="PROSITE-ProRule" id="PRU00169"/>
    </source>
</evidence>
<accession>A0ABN8EIF4</accession>
<dbReference type="Pfam" id="PF00072">
    <property type="entry name" value="Response_reg"/>
    <property type="match status" value="2"/>
</dbReference>
<feature type="transmembrane region" description="Helical" evidence="4">
    <location>
        <begin position="223"/>
        <end position="243"/>
    </location>
</feature>
<feature type="domain" description="Response regulatory" evidence="7">
    <location>
        <begin position="802"/>
        <end position="921"/>
    </location>
</feature>
<evidence type="ECO:0000313" key="8">
    <source>
        <dbReference type="EMBL" id="CAH0991465.1"/>
    </source>
</evidence>
<reference evidence="8" key="1">
    <citation type="submission" date="2021-12" db="EMBL/GenBank/DDBJ databases">
        <authorList>
            <person name="Rodrigo-Torres L."/>
            <person name="Arahal R. D."/>
            <person name="Lucena T."/>
        </authorList>
    </citation>
    <scope>NUCLEOTIDE SEQUENCE</scope>
    <source>
        <strain evidence="8">CECT 8267</strain>
    </source>
</reference>
<dbReference type="CDD" id="cd00156">
    <property type="entry name" value="REC"/>
    <property type="match status" value="1"/>
</dbReference>
<dbReference type="PANTHER" id="PTHR45339:SF1">
    <property type="entry name" value="HYBRID SIGNAL TRANSDUCTION HISTIDINE KINASE J"/>
    <property type="match status" value="1"/>
</dbReference>
<evidence type="ECO:0000259" key="6">
    <source>
        <dbReference type="PROSITE" id="PS50109"/>
    </source>
</evidence>
<feature type="modified residue" description="4-aspartylphosphate" evidence="3">
    <location>
        <position position="851"/>
    </location>
</feature>
<keyword evidence="2" id="KW-0902">Two-component regulatory system</keyword>
<feature type="domain" description="Response regulatory" evidence="7">
    <location>
        <begin position="655"/>
        <end position="778"/>
    </location>
</feature>
<dbReference type="PROSITE" id="PS50109">
    <property type="entry name" value="HIS_KIN"/>
    <property type="match status" value="1"/>
</dbReference>
<protein>
    <submittedName>
        <fullName evidence="8">Sensor histidine kinase RcsC</fullName>
        <ecNumber evidence="8">2.7.13.3</ecNumber>
    </submittedName>
</protein>
<feature type="transmembrane region" description="Helical" evidence="4">
    <location>
        <begin position="340"/>
        <end position="359"/>
    </location>
</feature>
<dbReference type="InterPro" id="IPR011622">
    <property type="entry name" value="7TMR_DISM_rcpt_extracell_dom2"/>
</dbReference>
<name>A0ABN8EIF4_9GAMM</name>
<keyword evidence="9" id="KW-1185">Reference proteome</keyword>
<feature type="transmembrane region" description="Helical" evidence="4">
    <location>
        <begin position="189"/>
        <end position="211"/>
    </location>
</feature>
<keyword evidence="4" id="KW-0812">Transmembrane</keyword>
<feature type="transmembrane region" description="Helical" evidence="4">
    <location>
        <begin position="315"/>
        <end position="333"/>
    </location>
</feature>
<dbReference type="SMART" id="SM00387">
    <property type="entry name" value="HATPase_c"/>
    <property type="match status" value="1"/>
</dbReference>
<dbReference type="SMART" id="SM00448">
    <property type="entry name" value="REC"/>
    <property type="match status" value="2"/>
</dbReference>
<keyword evidence="1 3" id="KW-0597">Phosphoprotein</keyword>
<dbReference type="EMBL" id="CAKLPX010000001">
    <property type="protein sequence ID" value="CAH0991465.1"/>
    <property type="molecule type" value="Genomic_DNA"/>
</dbReference>
<dbReference type="Gene3D" id="3.30.565.10">
    <property type="entry name" value="Histidine kinase-like ATPase, C-terminal domain"/>
    <property type="match status" value="1"/>
</dbReference>
<feature type="signal peptide" evidence="5">
    <location>
        <begin position="1"/>
        <end position="25"/>
    </location>
</feature>
<dbReference type="CDD" id="cd17546">
    <property type="entry name" value="REC_hyHK_CKI1_RcsC-like"/>
    <property type="match status" value="1"/>
</dbReference>
<dbReference type="InterPro" id="IPR001789">
    <property type="entry name" value="Sig_transdc_resp-reg_receiver"/>
</dbReference>
<dbReference type="SUPFAM" id="SSF52172">
    <property type="entry name" value="CheY-like"/>
    <property type="match status" value="2"/>
</dbReference>
<proteinExistence type="predicted"/>